<dbReference type="EMBL" id="NWUX01000012">
    <property type="protein sequence ID" value="PCF95140.1"/>
    <property type="molecule type" value="Genomic_DNA"/>
</dbReference>
<gene>
    <name evidence="2" type="ORF">CPA45_13815</name>
</gene>
<feature type="region of interest" description="Disordered" evidence="1">
    <location>
        <begin position="187"/>
        <end position="223"/>
    </location>
</feature>
<keyword evidence="3" id="KW-1185">Reference proteome</keyword>
<comment type="caution">
    <text evidence="2">The sequence shown here is derived from an EMBL/GenBank/DDBJ whole genome shotgun (WGS) entry which is preliminary data.</text>
</comment>
<dbReference type="Proteomes" id="UP000218677">
    <property type="component" value="Unassembled WGS sequence"/>
</dbReference>
<accession>A0A2A4HK43</accession>
<sequence>MKRTLGYQPPFSTGSLSVLLAGKLHDPYGLGCQVVSAEQQGRYRPCRHTAIHAVSLYPALGLAQFSNPDGLVLPVVIPDHQRHSFEREMSRAYARRLGYLRGRGRFMLRLKDMGMGRFGLFCPHLGRMVEGDWGAFVTYYLTPDLPEIRFLQDGQCPHTPPAYEGEWEALCAERDEVRVWLGGETPQAPSAVVPLPQPMPSEEAPPWEKAYHPEGNNALGQRA</sequence>
<dbReference type="OrthoDB" id="9851810at2"/>
<reference evidence="3" key="1">
    <citation type="submission" date="2017-09" db="EMBL/GenBank/DDBJ databases">
        <authorList>
            <person name="Cho G.-S."/>
            <person name="Oguntoyinbo F.A."/>
            <person name="Cnockaert M."/>
            <person name="Kabisch J."/>
            <person name="Neve H."/>
            <person name="Bockelmann W."/>
            <person name="Wenning M."/>
            <person name="Franz C.M."/>
            <person name="Vandamme P."/>
        </authorList>
    </citation>
    <scope>NUCLEOTIDE SEQUENCE [LARGE SCALE GENOMIC DNA]</scope>
    <source>
        <strain evidence="3">MBT G8648</strain>
    </source>
</reference>
<name>A0A2A4HK43_9GAMM</name>
<evidence type="ECO:0000256" key="1">
    <source>
        <dbReference type="SAM" id="MobiDB-lite"/>
    </source>
</evidence>
<evidence type="ECO:0000313" key="2">
    <source>
        <dbReference type="EMBL" id="PCF95140.1"/>
    </source>
</evidence>
<proteinExistence type="predicted"/>
<organism evidence="2 3">
    <name type="scientific">Vreelandella nigrificans</name>
    <dbReference type="NCBI Taxonomy" id="2042704"/>
    <lineage>
        <taxon>Bacteria</taxon>
        <taxon>Pseudomonadati</taxon>
        <taxon>Pseudomonadota</taxon>
        <taxon>Gammaproteobacteria</taxon>
        <taxon>Oceanospirillales</taxon>
        <taxon>Halomonadaceae</taxon>
        <taxon>Vreelandella</taxon>
    </lineage>
</organism>
<protein>
    <submittedName>
        <fullName evidence="2">Uncharacterized protein</fullName>
    </submittedName>
</protein>
<dbReference type="RefSeq" id="WP_096652394.1">
    <property type="nucleotide sequence ID" value="NZ_NWUX01000012.1"/>
</dbReference>
<dbReference type="AlphaFoldDB" id="A0A2A4HK43"/>
<evidence type="ECO:0000313" key="3">
    <source>
        <dbReference type="Proteomes" id="UP000218677"/>
    </source>
</evidence>